<dbReference type="GO" id="GO:0005789">
    <property type="term" value="C:endoplasmic reticulum membrane"/>
    <property type="evidence" value="ECO:0007669"/>
    <property type="project" value="TreeGrafter"/>
</dbReference>
<dbReference type="GO" id="GO:0120015">
    <property type="term" value="F:sterol transfer activity"/>
    <property type="evidence" value="ECO:0007669"/>
    <property type="project" value="TreeGrafter"/>
</dbReference>
<dbReference type="KEGG" id="bmy:BM_BM7370"/>
<organism evidence="4">
    <name type="scientific">Brugia malayi</name>
    <name type="common">Filarial nematode worm</name>
    <dbReference type="NCBI Taxonomy" id="6279"/>
    <lineage>
        <taxon>Eukaryota</taxon>
        <taxon>Metazoa</taxon>
        <taxon>Ecdysozoa</taxon>
        <taxon>Nematoda</taxon>
        <taxon>Chromadorea</taxon>
        <taxon>Rhabditida</taxon>
        <taxon>Spirurina</taxon>
        <taxon>Spiruromorpha</taxon>
        <taxon>Filarioidea</taxon>
        <taxon>Onchocercidae</taxon>
        <taxon>Brugia</taxon>
    </lineage>
</organism>
<gene>
    <name evidence="4" type="primary">Bm7370</name>
    <name evidence="4" type="ORF">BM_BM7370</name>
</gene>
<dbReference type="PANTHER" id="PTHR23319">
    <property type="entry name" value="GRAM DOMAIN CONTAINING 1B, ISOFORM E"/>
    <property type="match status" value="1"/>
</dbReference>
<dbReference type="GO" id="GO:0032366">
    <property type="term" value="P:intracellular sterol transport"/>
    <property type="evidence" value="ECO:0007669"/>
    <property type="project" value="TreeGrafter"/>
</dbReference>
<reference evidence="4" key="1">
    <citation type="submission" date="2019-04" db="EMBL/GenBank/DDBJ databases">
        <authorList>
            <person name="Howe K."/>
            <person name="Paulini M."/>
            <person name="Williams G."/>
        </authorList>
    </citation>
    <scope>NUCLEOTIDE SEQUENCE [LARGE SCALE GENOMIC DNA]</scope>
    <source>
        <strain evidence="4">FR3</strain>
    </source>
</reference>
<dbReference type="CTD" id="66060110"/>
<evidence type="ECO:0000259" key="3">
    <source>
        <dbReference type="PROSITE" id="PS51778"/>
    </source>
</evidence>
<feature type="domain" description="VASt" evidence="3">
    <location>
        <begin position="124"/>
        <end position="305"/>
    </location>
</feature>
<dbReference type="RefSeq" id="XP_042936884.1">
    <property type="nucleotide sequence ID" value="XM_043080950.1"/>
</dbReference>
<sequence>MIERKKRYKLDENDAKKREQQRLAQKLDDDSAAIYNDINSSSGMVKIYFTPNELLNEATCANVISSTLSSSLPEKSITMIGVPDSEFSTDNATSNSTDKCHKDSNIDNTDNIEAKVLCQCQSHLGRIFLDEVYPLTTEQLFTILFSPIPWYQHFDEIVNKTAHGKTLNIVTGYMATSWVTENPTVTTRTVTYNMALNNALGPKSTSVTEKQTCHSFHGTDKGFSVMKEIQNAGIPYADNFAIQCTYCIIRAGNMHSRLLIHGTIIQKKNIWGIVKGIIEKSTYSGLGTHYTVLKETLKLLCDESLEVKQSTVSECETSNNLLPNKLLNRKYNNIKNGTITEHNNSTGAHYQSMLLNPIINSADNINVTKSTTTARSTNDNSCFCDNATVITNNAQTQTLNYFSNKESIGYSNRFVIILLSVLICLQVFTYLKISYILDTHCSSSSENSAAFINRIQHPNDLSVDAQNLEQLRLTGKNIIFKDDL</sequence>
<name>A0A4E9FL58_BRUMA</name>
<comment type="subcellular location">
    <subcellularLocation>
        <location evidence="1">Membrane</location>
    </subcellularLocation>
</comment>
<dbReference type="PANTHER" id="PTHR23319:SF4">
    <property type="entry name" value="GRAM DOMAIN CONTAINING 1B, ISOFORM E"/>
    <property type="match status" value="1"/>
</dbReference>
<protein>
    <recommendedName>
        <fullName evidence="3">VASt domain-containing protein</fullName>
    </recommendedName>
</protein>
<dbReference type="InterPro" id="IPR051482">
    <property type="entry name" value="Cholesterol_transport"/>
</dbReference>
<evidence type="ECO:0000313" key="4">
    <source>
        <dbReference type="EMBL" id="VIO97184.1"/>
    </source>
</evidence>
<dbReference type="AlphaFoldDB" id="A0A4E9FL58"/>
<dbReference type="GO" id="GO:0032934">
    <property type="term" value="F:sterol binding"/>
    <property type="evidence" value="ECO:0007669"/>
    <property type="project" value="TreeGrafter"/>
</dbReference>
<evidence type="ECO:0000256" key="1">
    <source>
        <dbReference type="ARBA" id="ARBA00004370"/>
    </source>
</evidence>
<dbReference type="GO" id="GO:0140268">
    <property type="term" value="C:endoplasmic reticulum-plasma membrane contact site"/>
    <property type="evidence" value="ECO:0007669"/>
    <property type="project" value="TreeGrafter"/>
</dbReference>
<dbReference type="PROSITE" id="PS51778">
    <property type="entry name" value="VAST"/>
    <property type="match status" value="1"/>
</dbReference>
<dbReference type="GO" id="GO:0005886">
    <property type="term" value="C:plasma membrane"/>
    <property type="evidence" value="ECO:0007669"/>
    <property type="project" value="TreeGrafter"/>
</dbReference>
<dbReference type="GeneID" id="66060110"/>
<evidence type="ECO:0000256" key="2">
    <source>
        <dbReference type="ARBA" id="ARBA00023136"/>
    </source>
</evidence>
<dbReference type="OrthoDB" id="2162691at2759"/>
<keyword evidence="2" id="KW-0472">Membrane</keyword>
<dbReference type="InterPro" id="IPR031968">
    <property type="entry name" value="VASt"/>
</dbReference>
<dbReference type="EMBL" id="CAAKNF010000194">
    <property type="protein sequence ID" value="VIO97184.1"/>
    <property type="molecule type" value="Genomic_DNA"/>
</dbReference>
<proteinExistence type="predicted"/>
<accession>A0A4E9FL58</accession>
<dbReference type="Pfam" id="PF16016">
    <property type="entry name" value="VASt"/>
    <property type="match status" value="1"/>
</dbReference>